<keyword evidence="2" id="KW-1185">Reference proteome</keyword>
<organism evidence="1 2">
    <name type="scientific">Streptomyces reniochalinae</name>
    <dbReference type="NCBI Taxonomy" id="2250578"/>
    <lineage>
        <taxon>Bacteria</taxon>
        <taxon>Bacillati</taxon>
        <taxon>Actinomycetota</taxon>
        <taxon>Actinomycetes</taxon>
        <taxon>Kitasatosporales</taxon>
        <taxon>Streptomycetaceae</taxon>
        <taxon>Streptomyces</taxon>
    </lineage>
</organism>
<protein>
    <recommendedName>
        <fullName evidence="3">DUF5047 domain-containing protein</fullName>
    </recommendedName>
</protein>
<accession>A0A367EG04</accession>
<evidence type="ECO:0000313" key="1">
    <source>
        <dbReference type="EMBL" id="RCG16981.1"/>
    </source>
</evidence>
<sequence>MAAASYEVVHADPRTGRVRAVLPAASISYTDTLNADGAATVVMPLYAPEADPVTLSPISSALVILRNGEPVWGGLVWTLSADLSAQTLTLNASGWHSYYKCRAFTTGYNGKGDQGTLLRAWIDACAENGIGTDTSYITTSGRIRSRTWTRSEFKVVAEAIQELAEEDGGFNFRYATYWAEPGKRFGNRFLKYTSGENPLPFSLVHGTNCNVTKVDYDGSQLATDAYTVGADPGNGDNLVGIVANDDLREDMPTKRVVVSFNDVKETQTLTDKASALITIGRAPVAIPSLTLYPGLYDPTSFVPGYAGVVEADAGYVALYADFVVTERKVDVNANGVEVTTLSLANREVFSFG</sequence>
<proteinExistence type="predicted"/>
<evidence type="ECO:0000313" key="2">
    <source>
        <dbReference type="Proteomes" id="UP000253507"/>
    </source>
</evidence>
<comment type="caution">
    <text evidence="1">The sequence shown here is derived from an EMBL/GenBank/DDBJ whole genome shotgun (WGS) entry which is preliminary data.</text>
</comment>
<name>A0A367EG04_9ACTN</name>
<dbReference type="EMBL" id="QOIM01000037">
    <property type="protein sequence ID" value="RCG16981.1"/>
    <property type="molecule type" value="Genomic_DNA"/>
</dbReference>
<dbReference type="OrthoDB" id="3515845at2"/>
<dbReference type="Proteomes" id="UP000253507">
    <property type="component" value="Unassembled WGS sequence"/>
</dbReference>
<reference evidence="1 2" key="1">
    <citation type="submission" date="2018-06" db="EMBL/GenBank/DDBJ databases">
        <title>Streptomyces reniochalinae sp. nov. and Streptomyces diacarnus sp. nov. from marine sponges.</title>
        <authorList>
            <person name="Li L."/>
        </authorList>
    </citation>
    <scope>NUCLEOTIDE SEQUENCE [LARGE SCALE GENOMIC DNA]</scope>
    <source>
        <strain evidence="1 2">LHW50302</strain>
    </source>
</reference>
<dbReference type="AlphaFoldDB" id="A0A367EG04"/>
<dbReference type="RefSeq" id="WP_114016676.1">
    <property type="nucleotide sequence ID" value="NZ_QOIM01000037.1"/>
</dbReference>
<evidence type="ECO:0008006" key="3">
    <source>
        <dbReference type="Google" id="ProtNLM"/>
    </source>
</evidence>
<gene>
    <name evidence="1" type="ORF">DQ392_18045</name>
</gene>